<protein>
    <submittedName>
        <fullName evidence="5">Peptidyl-prolyl cis-trans isomerase CYP57 (PPIase CYP57) (Cyclophilin of 57 kDa) (Cyclophilin-57)</fullName>
    </submittedName>
</protein>
<evidence type="ECO:0000256" key="1">
    <source>
        <dbReference type="ARBA" id="ARBA00004123"/>
    </source>
</evidence>
<feature type="domain" description="PPIase cyclophilin-type" evidence="4">
    <location>
        <begin position="22"/>
        <end position="168"/>
    </location>
</feature>
<comment type="subcellular location">
    <subcellularLocation>
        <location evidence="1">Nucleus</location>
    </subcellularLocation>
</comment>
<dbReference type="InterPro" id="IPR002130">
    <property type="entry name" value="Cyclophilin-type_PPIase_dom"/>
</dbReference>
<evidence type="ECO:0000256" key="3">
    <source>
        <dbReference type="SAM" id="MobiDB-lite"/>
    </source>
</evidence>
<evidence type="ECO:0000313" key="6">
    <source>
        <dbReference type="Proteomes" id="UP001642464"/>
    </source>
</evidence>
<dbReference type="Pfam" id="PF00160">
    <property type="entry name" value="Pro_isomerase"/>
    <property type="match status" value="1"/>
</dbReference>
<dbReference type="PROSITE" id="PS00170">
    <property type="entry name" value="CSA_PPIASE_1"/>
    <property type="match status" value="1"/>
</dbReference>
<dbReference type="PANTHER" id="PTHR45625">
    <property type="entry name" value="PEPTIDYL-PROLYL CIS-TRANS ISOMERASE-RELATED"/>
    <property type="match status" value="1"/>
</dbReference>
<feature type="compositionally biased region" description="Basic and acidic residues" evidence="3">
    <location>
        <begin position="220"/>
        <end position="238"/>
    </location>
</feature>
<sequence length="763" mass="84701">MSEVYIKEPATKGKAVLTTSHGDLEIELWATETPKACRNFCQLILEGYYNGTTFHRVIKDFLIQGGDATGTGDGCESIYGGPYPDEIHPRLKFRYRGMMGVASAGRGTKTNGSQFFIAMGRLPSLDGKHTLFGKVVGQTIYNLVRLNEVEVDKHDVPADPPRIIRAELVWDPFGDLEPRYKVSVPKQVKEKDEHRRAPVHKKNVLSFAGAGSDEEEDDEGGLKVKSAHDVLNDPRLSKDVAYPEEVAEKKKLREGKRPAEETKERGDAKRPTPVQRESQGKAKAKEVEEEEEEDDSEPDFGGSDSDAPKGTASKPVKKDKEALRQETILKLKRDIVGLANGLPTEAPSRKKSGSALEAMRRGFKTRAETRPEVKGKEARRLQAEALLEGLKGWQDRLRTLMPDEPEEGEEDKKEEEPATLASYWEEADEEADKDWLGGAGLKFHTSGDKVQDNGADIRFDLDITNCDQLVMPIDREGTELSPVGESISAEKDKVTDEAEVMADGPSAQGAVQLKESEEKMNLESFLNYVAFNKKAQVQVLDLSEANAEKANAEAQMVLRGALNFKRVDVAKELYEQLAAANVDIFSATFSLMIEASVLAKDLKTSSDFLMKMESSGHSPSSELLDKVLDLYSNQKTQREQVKNKSSNKEDEIISGATEKEVILPRQKLKSDARIFVPSFGIPPPPPKPKREESPVEADSQRTKLMATAKPFEPGTWMLDVPQEDFMTGQEVYEGGKQTYPRNGKKEEAKKMWKPKAPACAPMD</sequence>
<dbReference type="InterPro" id="IPR011990">
    <property type="entry name" value="TPR-like_helical_dom_sf"/>
</dbReference>
<feature type="compositionally biased region" description="Basic and acidic residues" evidence="3">
    <location>
        <begin position="688"/>
        <end position="700"/>
    </location>
</feature>
<proteinExistence type="predicted"/>
<keyword evidence="5" id="KW-0413">Isomerase</keyword>
<gene>
    <name evidence="5" type="ORF">SCF082_LOCUS43897</name>
</gene>
<comment type="caution">
    <text evidence="5">The sequence shown here is derived from an EMBL/GenBank/DDBJ whole genome shotgun (WGS) entry which is preliminary data.</text>
</comment>
<dbReference type="Gene3D" id="1.25.40.10">
    <property type="entry name" value="Tetratricopeptide repeat domain"/>
    <property type="match status" value="1"/>
</dbReference>
<evidence type="ECO:0000313" key="5">
    <source>
        <dbReference type="EMBL" id="CAK9093310.1"/>
    </source>
</evidence>
<feature type="compositionally biased region" description="Low complexity" evidence="3">
    <location>
        <begin position="754"/>
        <end position="763"/>
    </location>
</feature>
<dbReference type="Gene3D" id="2.40.100.10">
    <property type="entry name" value="Cyclophilin-like"/>
    <property type="match status" value="1"/>
</dbReference>
<evidence type="ECO:0000259" key="4">
    <source>
        <dbReference type="PROSITE" id="PS50072"/>
    </source>
</evidence>
<feature type="compositionally biased region" description="Basic and acidic residues" evidence="3">
    <location>
        <begin position="187"/>
        <end position="196"/>
    </location>
</feature>
<evidence type="ECO:0000256" key="2">
    <source>
        <dbReference type="ARBA" id="ARBA00023242"/>
    </source>
</evidence>
<name>A0ABP0R0Z4_9DINO</name>
<feature type="compositionally biased region" description="Acidic residues" evidence="3">
    <location>
        <begin position="287"/>
        <end position="298"/>
    </location>
</feature>
<keyword evidence="2" id="KW-0539">Nucleus</keyword>
<feature type="region of interest" description="Disordered" evidence="3">
    <location>
        <begin position="676"/>
        <end position="700"/>
    </location>
</feature>
<dbReference type="PANTHER" id="PTHR45625:SF6">
    <property type="entry name" value="SPLICEOSOME-ASSOCIATED PROTEIN CWC27 HOMOLOG"/>
    <property type="match status" value="1"/>
</dbReference>
<dbReference type="EMBL" id="CAXAMM010040451">
    <property type="protein sequence ID" value="CAK9093310.1"/>
    <property type="molecule type" value="Genomic_DNA"/>
</dbReference>
<dbReference type="Proteomes" id="UP001642464">
    <property type="component" value="Unassembled WGS sequence"/>
</dbReference>
<feature type="compositionally biased region" description="Basic and acidic residues" evidence="3">
    <location>
        <begin position="246"/>
        <end position="270"/>
    </location>
</feature>
<dbReference type="InterPro" id="IPR020892">
    <property type="entry name" value="Cyclophilin-type_PPIase_CS"/>
</dbReference>
<dbReference type="PRINTS" id="PR00153">
    <property type="entry name" value="CSAPPISMRASE"/>
</dbReference>
<dbReference type="InterPro" id="IPR029000">
    <property type="entry name" value="Cyclophilin-like_dom_sf"/>
</dbReference>
<organism evidence="5 6">
    <name type="scientific">Durusdinium trenchii</name>
    <dbReference type="NCBI Taxonomy" id="1381693"/>
    <lineage>
        <taxon>Eukaryota</taxon>
        <taxon>Sar</taxon>
        <taxon>Alveolata</taxon>
        <taxon>Dinophyceae</taxon>
        <taxon>Suessiales</taxon>
        <taxon>Symbiodiniaceae</taxon>
        <taxon>Durusdinium</taxon>
    </lineage>
</organism>
<feature type="region of interest" description="Disordered" evidence="3">
    <location>
        <begin position="399"/>
        <end position="418"/>
    </location>
</feature>
<keyword evidence="6" id="KW-1185">Reference proteome</keyword>
<dbReference type="InterPro" id="IPR044666">
    <property type="entry name" value="Cyclophilin_A-like"/>
</dbReference>
<feature type="compositionally biased region" description="Basic and acidic residues" evidence="3">
    <location>
        <begin position="316"/>
        <end position="335"/>
    </location>
</feature>
<dbReference type="GO" id="GO:0016853">
    <property type="term" value="F:isomerase activity"/>
    <property type="evidence" value="ECO:0007669"/>
    <property type="project" value="UniProtKB-KW"/>
</dbReference>
<dbReference type="SUPFAM" id="SSF50891">
    <property type="entry name" value="Cyclophilin-like"/>
    <property type="match status" value="1"/>
</dbReference>
<dbReference type="PROSITE" id="PS50072">
    <property type="entry name" value="CSA_PPIASE_2"/>
    <property type="match status" value="1"/>
</dbReference>
<feature type="region of interest" description="Disordered" evidence="3">
    <location>
        <begin position="184"/>
        <end position="357"/>
    </location>
</feature>
<reference evidence="5 6" key="1">
    <citation type="submission" date="2024-02" db="EMBL/GenBank/DDBJ databases">
        <authorList>
            <person name="Chen Y."/>
            <person name="Shah S."/>
            <person name="Dougan E. K."/>
            <person name="Thang M."/>
            <person name="Chan C."/>
        </authorList>
    </citation>
    <scope>NUCLEOTIDE SEQUENCE [LARGE SCALE GENOMIC DNA]</scope>
</reference>
<accession>A0ABP0R0Z4</accession>
<feature type="region of interest" description="Disordered" evidence="3">
    <location>
        <begin position="734"/>
        <end position="763"/>
    </location>
</feature>